<evidence type="ECO:0000256" key="7">
    <source>
        <dbReference type="ARBA" id="ARBA00023157"/>
    </source>
</evidence>
<dbReference type="GO" id="GO:0031640">
    <property type="term" value="P:killing of cells of another organism"/>
    <property type="evidence" value="ECO:0007669"/>
    <property type="project" value="UniProtKB-KW"/>
</dbReference>
<evidence type="ECO:0000313" key="10">
    <source>
        <dbReference type="EMBL" id="ABC33919.1"/>
    </source>
</evidence>
<feature type="signal peptide" evidence="8">
    <location>
        <begin position="1"/>
        <end position="19"/>
    </location>
</feature>
<keyword evidence="4" id="KW-0295">Fungicide</keyword>
<reference evidence="10" key="1">
    <citation type="submission" date="2005-11" db="EMBL/GenBank/DDBJ databases">
        <title>Primary Study of the Molecular Cloning and Expression of a Penaeidin cDNA and Genomic DNA of Fenneropenaeus chinensis.</title>
        <authorList>
            <person name="Liu M."/>
            <person name="Wang L."/>
            <person name="Wang B."/>
        </authorList>
    </citation>
    <scope>NUCLEOTIDE SEQUENCE</scope>
</reference>
<dbReference type="GO" id="GO:0008061">
    <property type="term" value="F:chitin binding"/>
    <property type="evidence" value="ECO:0007669"/>
    <property type="project" value="UniProtKB-KW"/>
</dbReference>
<name>Q3Y683_PENCE</name>
<feature type="chain" id="PRO_5007702436" evidence="8">
    <location>
        <begin position="20"/>
        <end position="79"/>
    </location>
</feature>
<evidence type="ECO:0000256" key="5">
    <source>
        <dbReference type="ARBA" id="ARBA00022669"/>
    </source>
</evidence>
<dbReference type="GO" id="GO:0098542">
    <property type="term" value="P:defense response to other organism"/>
    <property type="evidence" value="ECO:0007669"/>
    <property type="project" value="InterPro"/>
</dbReference>
<keyword evidence="8" id="KW-0732">Signal</keyword>
<dbReference type="EMBL" id="DQ154152">
    <property type="protein sequence ID" value="AAZ80041.1"/>
    <property type="molecule type" value="Genomic_DNA"/>
</dbReference>
<dbReference type="GO" id="GO:0050832">
    <property type="term" value="P:defense response to fungus"/>
    <property type="evidence" value="ECO:0007669"/>
    <property type="project" value="UniProtKB-KW"/>
</dbReference>
<evidence type="ECO:0000256" key="8">
    <source>
        <dbReference type="SAM" id="SignalP"/>
    </source>
</evidence>
<keyword evidence="5" id="KW-0147">Chitin-binding</keyword>
<comment type="subcellular location">
    <subcellularLocation>
        <location evidence="1">Cytoplasmic granule</location>
    </subcellularLocation>
</comment>
<organism evidence="9">
    <name type="scientific">Penaeus chinensis</name>
    <name type="common">Fleshy prawn</name>
    <name type="synonym">Fenneropenaeus chinensis</name>
    <dbReference type="NCBI Taxonomy" id="139456"/>
    <lineage>
        <taxon>Eukaryota</taxon>
        <taxon>Metazoa</taxon>
        <taxon>Ecdysozoa</taxon>
        <taxon>Arthropoda</taxon>
        <taxon>Crustacea</taxon>
        <taxon>Multicrustacea</taxon>
        <taxon>Malacostraca</taxon>
        <taxon>Eumalacostraca</taxon>
        <taxon>Eucarida</taxon>
        <taxon>Decapoda</taxon>
        <taxon>Dendrobranchiata</taxon>
        <taxon>Penaeoidea</taxon>
        <taxon>Penaeidae</taxon>
        <taxon>Penaeus</taxon>
    </lineage>
</organism>
<evidence type="ECO:0000256" key="2">
    <source>
        <dbReference type="ARBA" id="ARBA00010477"/>
    </source>
</evidence>
<comment type="similarity">
    <text evidence="2">Belongs to the penaeidin family.</text>
</comment>
<keyword evidence="7" id="KW-1015">Disulfide bond</keyword>
<accession>Q3Y683</accession>
<protein>
    <submittedName>
        <fullName evidence="9">Penaeidin 5-2</fullName>
    </submittedName>
    <submittedName>
        <fullName evidence="10">Penaeidin 5-3</fullName>
    </submittedName>
</protein>
<reference evidence="9" key="2">
    <citation type="journal article" date="2007" name="Mol. Immunol.">
        <title>Characterization and expression of a new subfamily member of penaeidin antimicrobial peptides (penaeidin 5) from Fenneropenaeus chinensis.</title>
        <authorList>
            <person name="Kang C.J."/>
            <person name="Xue J.F."/>
            <person name="Liu N."/>
            <person name="Zhao X.F."/>
            <person name="Wang J.X."/>
        </authorList>
    </citation>
    <scope>NUCLEOTIDE SEQUENCE</scope>
</reference>
<evidence type="ECO:0000256" key="1">
    <source>
        <dbReference type="ARBA" id="ARBA00004463"/>
    </source>
</evidence>
<dbReference type="GO" id="GO:0042742">
    <property type="term" value="P:defense response to bacterium"/>
    <property type="evidence" value="ECO:0007669"/>
    <property type="project" value="UniProtKB-KW"/>
</dbReference>
<dbReference type="InterPro" id="IPR009226">
    <property type="entry name" value="Penaeidin"/>
</dbReference>
<dbReference type="AlphaFoldDB" id="Q3Y683"/>
<dbReference type="EMBL" id="DQ308407">
    <property type="protein sequence ID" value="ABC33919.1"/>
    <property type="molecule type" value="Genomic_DNA"/>
</dbReference>
<dbReference type="OrthoDB" id="10311649at2759"/>
<evidence type="ECO:0000256" key="3">
    <source>
        <dbReference type="ARBA" id="ARBA00022529"/>
    </source>
</evidence>
<keyword evidence="6" id="KW-0044">Antibiotic</keyword>
<dbReference type="Pfam" id="PF05927">
    <property type="entry name" value="Penaeidin"/>
    <property type="match status" value="1"/>
</dbReference>
<evidence type="ECO:0000256" key="6">
    <source>
        <dbReference type="ARBA" id="ARBA00023022"/>
    </source>
</evidence>
<sequence>MRLVVCLVFLASFALVCRGQGYKSGHTGPYPRPLYGSRPIGLRPITRPDPSCAGCRILTLDDAIACCRRLGRCCSALKG</sequence>
<evidence type="ECO:0000313" key="9">
    <source>
        <dbReference type="EMBL" id="AAZ80041.1"/>
    </source>
</evidence>
<evidence type="ECO:0000256" key="4">
    <source>
        <dbReference type="ARBA" id="ARBA00022577"/>
    </source>
</evidence>
<proteinExistence type="inferred from homology"/>
<dbReference type="GO" id="GO:0005737">
    <property type="term" value="C:cytoplasm"/>
    <property type="evidence" value="ECO:0007669"/>
    <property type="project" value="InterPro"/>
</dbReference>
<gene>
    <name evidence="9" type="primary">PEN5-2</name>
    <name evidence="10" type="synonym">PEN 5-3</name>
</gene>
<keyword evidence="3" id="KW-0929">Antimicrobial</keyword>